<evidence type="ECO:0000313" key="2">
    <source>
        <dbReference type="Proteomes" id="UP000224567"/>
    </source>
</evidence>
<dbReference type="AlphaFoldDB" id="A0A2G2W0H2"/>
<sequence>MQKKAKIIIEKKKTIFQTSPKSIQSYIHRRRIIGEKSHHIKIPASMFTTRQIAAVTLTLPLLITAAVITTVDSVAVDGGTLLTAYDLLSSYGFPIGILPKGVTGYNLDKSTGKFSVHLNGDCSFALEDSYQLRYKSKFGGYIANNRLTSLYGVSVKVLFLWLNIVEVVKDGDNLGFSVGIASASFPLDNFLICPQCRRGLNCNNSGEILKIRNSHLVSSV</sequence>
<gene>
    <name evidence="1" type="ORF">CQW23_22303</name>
</gene>
<dbReference type="Gene3D" id="2.30.240.10">
    <property type="entry name" value="At5g01610-like"/>
    <property type="match status" value="1"/>
</dbReference>
<accession>A0A2G2W0H2</accession>
<comment type="caution">
    <text evidence="1">The sequence shown here is derived from an EMBL/GenBank/DDBJ whole genome shotgun (WGS) entry which is preliminary data.</text>
</comment>
<proteinExistence type="predicted"/>
<dbReference type="EMBL" id="MLFT02000009">
    <property type="protein sequence ID" value="PHT38730.1"/>
    <property type="molecule type" value="Genomic_DNA"/>
</dbReference>
<organism evidence="1 2">
    <name type="scientific">Capsicum baccatum</name>
    <name type="common">Peruvian pepper</name>
    <dbReference type="NCBI Taxonomy" id="33114"/>
    <lineage>
        <taxon>Eukaryota</taxon>
        <taxon>Viridiplantae</taxon>
        <taxon>Streptophyta</taxon>
        <taxon>Embryophyta</taxon>
        <taxon>Tracheophyta</taxon>
        <taxon>Spermatophyta</taxon>
        <taxon>Magnoliopsida</taxon>
        <taxon>eudicotyledons</taxon>
        <taxon>Gunneridae</taxon>
        <taxon>Pentapetalae</taxon>
        <taxon>asterids</taxon>
        <taxon>lamiids</taxon>
        <taxon>Solanales</taxon>
        <taxon>Solanaceae</taxon>
        <taxon>Solanoideae</taxon>
        <taxon>Capsiceae</taxon>
        <taxon>Capsicum</taxon>
    </lineage>
</organism>
<reference evidence="1 2" key="1">
    <citation type="journal article" date="2017" name="Genome Biol.">
        <title>New reference genome sequences of hot pepper reveal the massive evolution of plant disease-resistance genes by retroduplication.</title>
        <authorList>
            <person name="Kim S."/>
            <person name="Park J."/>
            <person name="Yeom S.I."/>
            <person name="Kim Y.M."/>
            <person name="Seo E."/>
            <person name="Kim K.T."/>
            <person name="Kim M.S."/>
            <person name="Lee J.M."/>
            <person name="Cheong K."/>
            <person name="Shin H.S."/>
            <person name="Kim S.B."/>
            <person name="Han K."/>
            <person name="Lee J."/>
            <person name="Park M."/>
            <person name="Lee H.A."/>
            <person name="Lee H.Y."/>
            <person name="Lee Y."/>
            <person name="Oh S."/>
            <person name="Lee J.H."/>
            <person name="Choi E."/>
            <person name="Choi E."/>
            <person name="Lee S.E."/>
            <person name="Jeon J."/>
            <person name="Kim H."/>
            <person name="Choi G."/>
            <person name="Song H."/>
            <person name="Lee J."/>
            <person name="Lee S.C."/>
            <person name="Kwon J.K."/>
            <person name="Lee H.Y."/>
            <person name="Koo N."/>
            <person name="Hong Y."/>
            <person name="Kim R.W."/>
            <person name="Kang W.H."/>
            <person name="Huh J.H."/>
            <person name="Kang B.C."/>
            <person name="Yang T.J."/>
            <person name="Lee Y.H."/>
            <person name="Bennetzen J.L."/>
            <person name="Choi D."/>
        </authorList>
    </citation>
    <scope>NUCLEOTIDE SEQUENCE [LARGE SCALE GENOMIC DNA]</scope>
    <source>
        <strain evidence="2">cv. PBC81</strain>
    </source>
</reference>
<dbReference type="SUPFAM" id="SSF141562">
    <property type="entry name" value="At5g01610-like"/>
    <property type="match status" value="1"/>
</dbReference>
<dbReference type="PANTHER" id="PTHR31676">
    <property type="entry name" value="T31J12.3 PROTEIN-RELATED"/>
    <property type="match status" value="1"/>
</dbReference>
<dbReference type="OrthoDB" id="1873537at2759"/>
<reference evidence="2" key="2">
    <citation type="journal article" date="2017" name="J. Anim. Genet.">
        <title>Multiple reference genome sequences of hot pepper reveal the massive evolution of plant disease resistance genes by retroduplication.</title>
        <authorList>
            <person name="Kim S."/>
            <person name="Park J."/>
            <person name="Yeom S.-I."/>
            <person name="Kim Y.-M."/>
            <person name="Seo E."/>
            <person name="Kim K.-T."/>
            <person name="Kim M.-S."/>
            <person name="Lee J.M."/>
            <person name="Cheong K."/>
            <person name="Shin H.-S."/>
            <person name="Kim S.-B."/>
            <person name="Han K."/>
            <person name="Lee J."/>
            <person name="Park M."/>
            <person name="Lee H.-A."/>
            <person name="Lee H.-Y."/>
            <person name="Lee Y."/>
            <person name="Oh S."/>
            <person name="Lee J.H."/>
            <person name="Choi E."/>
            <person name="Choi E."/>
            <person name="Lee S.E."/>
            <person name="Jeon J."/>
            <person name="Kim H."/>
            <person name="Choi G."/>
            <person name="Song H."/>
            <person name="Lee J."/>
            <person name="Lee S.-C."/>
            <person name="Kwon J.-K."/>
            <person name="Lee H.-Y."/>
            <person name="Koo N."/>
            <person name="Hong Y."/>
            <person name="Kim R.W."/>
            <person name="Kang W.-H."/>
            <person name="Huh J.H."/>
            <person name="Kang B.-C."/>
            <person name="Yang T.-J."/>
            <person name="Lee Y.-H."/>
            <person name="Bennetzen J.L."/>
            <person name="Choi D."/>
        </authorList>
    </citation>
    <scope>NUCLEOTIDE SEQUENCE [LARGE SCALE GENOMIC DNA]</scope>
    <source>
        <strain evidence="2">cv. PBC81</strain>
    </source>
</reference>
<evidence type="ECO:0000313" key="1">
    <source>
        <dbReference type="EMBL" id="PHT38730.1"/>
    </source>
</evidence>
<dbReference type="Pfam" id="PF04398">
    <property type="entry name" value="DUF538"/>
    <property type="match status" value="1"/>
</dbReference>
<dbReference type="InterPro" id="IPR007493">
    <property type="entry name" value="DUF538"/>
</dbReference>
<keyword evidence="2" id="KW-1185">Reference proteome</keyword>
<dbReference type="PANTHER" id="PTHR31676:SF156">
    <property type="entry name" value="F22D16.19 PROTEIN"/>
    <property type="match status" value="1"/>
</dbReference>
<protein>
    <submittedName>
        <fullName evidence="1">Uncharacterized protein</fullName>
    </submittedName>
</protein>
<dbReference type="InterPro" id="IPR036758">
    <property type="entry name" value="At5g01610-like"/>
</dbReference>
<dbReference type="Proteomes" id="UP000224567">
    <property type="component" value="Unassembled WGS sequence"/>
</dbReference>
<name>A0A2G2W0H2_CAPBA</name>
<dbReference type="STRING" id="33114.A0A2G2W0H2"/>